<dbReference type="Proteomes" id="UP000640333">
    <property type="component" value="Unassembled WGS sequence"/>
</dbReference>
<dbReference type="Gene3D" id="3.60.60.10">
    <property type="entry name" value="Penicillin V Acylase, Chain A"/>
    <property type="match status" value="1"/>
</dbReference>
<dbReference type="EMBL" id="JADEYS010000005">
    <property type="protein sequence ID" value="MBE9396917.1"/>
    <property type="molecule type" value="Genomic_DNA"/>
</dbReference>
<evidence type="ECO:0000313" key="2">
    <source>
        <dbReference type="Proteomes" id="UP000640333"/>
    </source>
</evidence>
<proteinExistence type="predicted"/>
<dbReference type="InterPro" id="IPR008551">
    <property type="entry name" value="TANGO2"/>
</dbReference>
<keyword evidence="2" id="KW-1185">Reference proteome</keyword>
<sequence length="265" mass="30045">MCLITFAYDSHPVYSLILIANRDEFFRRPSREVHYWQDTPHILAGRDLEQGGTWLGLNQHGHFATVTNHRNGRDKPMGVRSRGDLTRHYLQEPQSARHYLEHLTPEQHTYGAFNLLLGDETGLHYLSNRSDATHRSLPPGVYGLSNALLDTPWPKLLNVRNGLTQQLQDNHLKPDALISLMMDQTQAADTDLPDTGISAEWEKMLSSCFIRSPDYGTRAITLLLQKPDGTTYLREDTFDTHGNTDSQEFELQLPAIGAAARINQE</sequence>
<accession>A0A8J7F9V4</accession>
<reference evidence="1" key="1">
    <citation type="submission" date="2020-10" db="EMBL/GenBank/DDBJ databases">
        <title>Bacterium isolated from coastal waters sediment.</title>
        <authorList>
            <person name="Chen R.-J."/>
            <person name="Lu D.-C."/>
            <person name="Zhu K.-L."/>
            <person name="Du Z.-J."/>
        </authorList>
    </citation>
    <scope>NUCLEOTIDE SEQUENCE</scope>
    <source>
        <strain evidence="1">N1Y112</strain>
    </source>
</reference>
<dbReference type="AlphaFoldDB" id="A0A8J7F9V4"/>
<dbReference type="PANTHER" id="PTHR17985:SF8">
    <property type="entry name" value="TRANSPORT AND GOLGI ORGANIZATION PROTEIN 2 HOMOLOG"/>
    <property type="match status" value="1"/>
</dbReference>
<organism evidence="1 2">
    <name type="scientific">Pontibacterium sinense</name>
    <dbReference type="NCBI Taxonomy" id="2781979"/>
    <lineage>
        <taxon>Bacteria</taxon>
        <taxon>Pseudomonadati</taxon>
        <taxon>Pseudomonadota</taxon>
        <taxon>Gammaproteobacteria</taxon>
        <taxon>Oceanospirillales</taxon>
        <taxon>Oceanospirillaceae</taxon>
        <taxon>Pontibacterium</taxon>
    </lineage>
</organism>
<protein>
    <submittedName>
        <fullName evidence="1">NRDE family protein</fullName>
    </submittedName>
</protein>
<dbReference type="PANTHER" id="PTHR17985">
    <property type="entry name" value="SER/THR-RICH PROTEIN T10 IN DGCR REGION"/>
    <property type="match status" value="1"/>
</dbReference>
<gene>
    <name evidence="1" type="ORF">IOQ59_06525</name>
</gene>
<evidence type="ECO:0000313" key="1">
    <source>
        <dbReference type="EMBL" id="MBE9396917.1"/>
    </source>
</evidence>
<dbReference type="RefSeq" id="WP_193952473.1">
    <property type="nucleotide sequence ID" value="NZ_JADEYS010000005.1"/>
</dbReference>
<dbReference type="Pfam" id="PF05742">
    <property type="entry name" value="TANGO2"/>
    <property type="match status" value="1"/>
</dbReference>
<name>A0A8J7F9V4_9GAMM</name>
<comment type="caution">
    <text evidence="1">The sequence shown here is derived from an EMBL/GenBank/DDBJ whole genome shotgun (WGS) entry which is preliminary data.</text>
</comment>